<keyword evidence="1" id="KW-0004">4Fe-4S</keyword>
<dbReference type="InterPro" id="IPR017900">
    <property type="entry name" value="4Fe4S_Fe_S_CS"/>
</dbReference>
<organism evidence="8 9">
    <name type="scientific">Larkinella humicola</name>
    <dbReference type="NCBI Taxonomy" id="2607654"/>
    <lineage>
        <taxon>Bacteria</taxon>
        <taxon>Pseudomonadati</taxon>
        <taxon>Bacteroidota</taxon>
        <taxon>Cytophagia</taxon>
        <taxon>Cytophagales</taxon>
        <taxon>Spirosomataceae</taxon>
        <taxon>Larkinella</taxon>
    </lineage>
</organism>
<gene>
    <name evidence="8" type="ORF">F0P93_27345</name>
</gene>
<dbReference type="PROSITE" id="PS00198">
    <property type="entry name" value="4FE4S_FER_1"/>
    <property type="match status" value="2"/>
</dbReference>
<dbReference type="Pfam" id="PF12838">
    <property type="entry name" value="Fer4_7"/>
    <property type="match status" value="1"/>
</dbReference>
<dbReference type="GO" id="GO:0051539">
    <property type="term" value="F:4 iron, 4 sulfur cluster binding"/>
    <property type="evidence" value="ECO:0007669"/>
    <property type="project" value="UniProtKB-KW"/>
</dbReference>
<evidence type="ECO:0000313" key="9">
    <source>
        <dbReference type="Proteomes" id="UP000326344"/>
    </source>
</evidence>
<feature type="compositionally biased region" description="Pro residues" evidence="6">
    <location>
        <begin position="245"/>
        <end position="255"/>
    </location>
</feature>
<accession>A0A5N1J973</accession>
<dbReference type="InterPro" id="IPR017896">
    <property type="entry name" value="4Fe4S_Fe-S-bd"/>
</dbReference>
<reference evidence="8 9" key="1">
    <citation type="submission" date="2019-09" db="EMBL/GenBank/DDBJ databases">
        <title>Genome Sequence of Larkinella sp MA1.</title>
        <authorList>
            <person name="Srinivasan S."/>
        </authorList>
    </citation>
    <scope>NUCLEOTIDE SEQUENCE [LARGE SCALE GENOMIC DNA]</scope>
    <source>
        <strain evidence="8 9">MA1</strain>
    </source>
</reference>
<dbReference type="Gene3D" id="3.30.70.3270">
    <property type="match status" value="1"/>
</dbReference>
<sequence>MSQYFKDIQEGIQTTLTGLKLTFRHLLDARQSRKPINVQQKDYFGQDTGIVTLQYPFETLQVPDNGRYRLHNEMEDCIVCDKCVKVCPVDCITIDAIKATEEVGKASDGSPIRLYAGKFDIDMAKCCYCGLCTTVCPTECLTMTKTYDFSEFELGNMTYHYANLTPEQADEKRRLYEQFVLEKEAMKAQQAAAKAAPAPSPTLDTPKKPVFRPGMKPAPKPAEPPAEPTVAPEPSMEAAETTPVAEPPTPRPRPVFRPTLKTPSQPPKEEAKPLTEQNSAGSVAEHPLTDVTPDEAEKIAMAGLEKPAEEAKPVAAKPVFRPTLKPKTAPPAEEVKPVEAVSSEPATTEEPKPVAARPVFRPTLKPKTAPTAAESKTVEDPKPTEPAKIDQPVAEEQKPVAAKPAFRPTMRPKTASAPPVEDPKPAEPVAELRPQPEEPEPPVDAQKPDGAPKPRPVFRPTLKPKLPPKDES</sequence>
<proteinExistence type="predicted"/>
<keyword evidence="9" id="KW-1185">Reference proteome</keyword>
<dbReference type="RefSeq" id="WP_150880949.1">
    <property type="nucleotide sequence ID" value="NZ_VTWS01000009.1"/>
</dbReference>
<dbReference type="GO" id="GO:0016020">
    <property type="term" value="C:membrane"/>
    <property type="evidence" value="ECO:0007669"/>
    <property type="project" value="InterPro"/>
</dbReference>
<evidence type="ECO:0000313" key="8">
    <source>
        <dbReference type="EMBL" id="KAA9346724.1"/>
    </source>
</evidence>
<evidence type="ECO:0000256" key="4">
    <source>
        <dbReference type="ARBA" id="ARBA00023004"/>
    </source>
</evidence>
<dbReference type="PRINTS" id="PR01217">
    <property type="entry name" value="PRICHEXTENSN"/>
</dbReference>
<keyword evidence="2" id="KW-0479">Metal-binding</keyword>
<feature type="compositionally biased region" description="Pro residues" evidence="6">
    <location>
        <begin position="216"/>
        <end position="227"/>
    </location>
</feature>
<evidence type="ECO:0000256" key="3">
    <source>
        <dbReference type="ARBA" id="ARBA00022737"/>
    </source>
</evidence>
<dbReference type="GO" id="GO:0016651">
    <property type="term" value="F:oxidoreductase activity, acting on NAD(P)H"/>
    <property type="evidence" value="ECO:0007669"/>
    <property type="project" value="InterPro"/>
</dbReference>
<evidence type="ECO:0000256" key="1">
    <source>
        <dbReference type="ARBA" id="ARBA00022485"/>
    </source>
</evidence>
<comment type="caution">
    <text evidence="8">The sequence shown here is derived from an EMBL/GenBank/DDBJ whole genome shotgun (WGS) entry which is preliminary data.</text>
</comment>
<keyword evidence="4" id="KW-0408">Iron</keyword>
<dbReference type="InterPro" id="IPR010226">
    <property type="entry name" value="NADH_quinone_OxRdtase_chainI"/>
</dbReference>
<feature type="compositionally biased region" description="Low complexity" evidence="6">
    <location>
        <begin position="228"/>
        <end position="244"/>
    </location>
</feature>
<feature type="domain" description="4Fe-4S ferredoxin-type" evidence="7">
    <location>
        <begin position="66"/>
        <end position="97"/>
    </location>
</feature>
<evidence type="ECO:0000259" key="7">
    <source>
        <dbReference type="PROSITE" id="PS51379"/>
    </source>
</evidence>
<evidence type="ECO:0000256" key="6">
    <source>
        <dbReference type="SAM" id="MobiDB-lite"/>
    </source>
</evidence>
<dbReference type="Proteomes" id="UP000326344">
    <property type="component" value="Unassembled WGS sequence"/>
</dbReference>
<evidence type="ECO:0000256" key="5">
    <source>
        <dbReference type="ARBA" id="ARBA00023014"/>
    </source>
</evidence>
<feature type="domain" description="4Fe-4S ferredoxin-type" evidence="7">
    <location>
        <begin position="117"/>
        <end position="146"/>
    </location>
</feature>
<dbReference type="SUPFAM" id="SSF54862">
    <property type="entry name" value="4Fe-4S ferredoxins"/>
    <property type="match status" value="1"/>
</dbReference>
<dbReference type="GO" id="GO:0046872">
    <property type="term" value="F:metal ion binding"/>
    <property type="evidence" value="ECO:0007669"/>
    <property type="project" value="UniProtKB-KW"/>
</dbReference>
<keyword evidence="5" id="KW-0411">Iron-sulfur</keyword>
<name>A0A5N1J973_9BACT</name>
<feature type="compositionally biased region" description="Basic and acidic residues" evidence="6">
    <location>
        <begin position="376"/>
        <end position="388"/>
    </location>
</feature>
<protein>
    <submittedName>
        <fullName evidence="8">4Fe-4S dicluster domain-containing protein</fullName>
    </submittedName>
</protein>
<dbReference type="PROSITE" id="PS51379">
    <property type="entry name" value="4FE4S_FER_2"/>
    <property type="match status" value="2"/>
</dbReference>
<feature type="region of interest" description="Disordered" evidence="6">
    <location>
        <begin position="190"/>
        <end position="472"/>
    </location>
</feature>
<dbReference type="PANTHER" id="PTHR10849">
    <property type="entry name" value="NADH DEHYDROGENASE UBIQUINONE IRON-SULFUR PROTEIN 8, MITOCHONDRIAL"/>
    <property type="match status" value="1"/>
</dbReference>
<keyword evidence="3" id="KW-0677">Repeat</keyword>
<dbReference type="EMBL" id="VTWS01000009">
    <property type="protein sequence ID" value="KAA9346724.1"/>
    <property type="molecule type" value="Genomic_DNA"/>
</dbReference>
<dbReference type="AlphaFoldDB" id="A0A5N1J973"/>
<evidence type="ECO:0000256" key="2">
    <source>
        <dbReference type="ARBA" id="ARBA00022723"/>
    </source>
</evidence>